<accession>A0ABP7QMH5</accession>
<protein>
    <submittedName>
        <fullName evidence="2">Uncharacterized protein</fullName>
    </submittedName>
</protein>
<keyword evidence="1" id="KW-1133">Transmembrane helix</keyword>
<evidence type="ECO:0000313" key="3">
    <source>
        <dbReference type="Proteomes" id="UP001500034"/>
    </source>
</evidence>
<keyword evidence="1" id="KW-0812">Transmembrane</keyword>
<proteinExistence type="predicted"/>
<name>A0ABP7QMH5_9ACTN</name>
<feature type="transmembrane region" description="Helical" evidence="1">
    <location>
        <begin position="12"/>
        <end position="40"/>
    </location>
</feature>
<evidence type="ECO:0000256" key="1">
    <source>
        <dbReference type="SAM" id="Phobius"/>
    </source>
</evidence>
<dbReference type="EMBL" id="BAABCQ010000067">
    <property type="protein sequence ID" value="GAA3984936.1"/>
    <property type="molecule type" value="Genomic_DNA"/>
</dbReference>
<comment type="caution">
    <text evidence="2">The sequence shown here is derived from an EMBL/GenBank/DDBJ whole genome shotgun (WGS) entry which is preliminary data.</text>
</comment>
<keyword evidence="3" id="KW-1185">Reference proteome</keyword>
<sequence length="53" mass="5545">MTYDELATTGSGLSVFGIALGQTWLVAVAFALTLGGAFLVRATFRRGRSAHDA</sequence>
<dbReference type="Proteomes" id="UP001500034">
    <property type="component" value="Unassembled WGS sequence"/>
</dbReference>
<reference evidence="3" key="1">
    <citation type="journal article" date="2019" name="Int. J. Syst. Evol. Microbiol.">
        <title>The Global Catalogue of Microorganisms (GCM) 10K type strain sequencing project: providing services to taxonomists for standard genome sequencing and annotation.</title>
        <authorList>
            <consortium name="The Broad Institute Genomics Platform"/>
            <consortium name="The Broad Institute Genome Sequencing Center for Infectious Disease"/>
            <person name="Wu L."/>
            <person name="Ma J."/>
        </authorList>
    </citation>
    <scope>NUCLEOTIDE SEQUENCE [LARGE SCALE GENOMIC DNA]</scope>
    <source>
        <strain evidence="3">JCM 17027</strain>
    </source>
</reference>
<evidence type="ECO:0000313" key="2">
    <source>
        <dbReference type="EMBL" id="GAA3984936.1"/>
    </source>
</evidence>
<keyword evidence="1" id="KW-0472">Membrane</keyword>
<gene>
    <name evidence="2" type="ORF">GCM10022384_36650</name>
</gene>
<dbReference type="RefSeq" id="WP_345593583.1">
    <property type="nucleotide sequence ID" value="NZ_BAABCQ010000067.1"/>
</dbReference>
<organism evidence="2 3">
    <name type="scientific">Streptomyces marokkonensis</name>
    <dbReference type="NCBI Taxonomy" id="324855"/>
    <lineage>
        <taxon>Bacteria</taxon>
        <taxon>Bacillati</taxon>
        <taxon>Actinomycetota</taxon>
        <taxon>Actinomycetes</taxon>
        <taxon>Kitasatosporales</taxon>
        <taxon>Streptomycetaceae</taxon>
        <taxon>Streptomyces</taxon>
    </lineage>
</organism>